<evidence type="ECO:0000313" key="3">
    <source>
        <dbReference type="Proteomes" id="UP000231279"/>
    </source>
</evidence>
<protein>
    <submittedName>
        <fullName evidence="2">Uncharacterized protein</fullName>
    </submittedName>
</protein>
<dbReference type="EMBL" id="NKXS01003863">
    <property type="protein sequence ID" value="PIN08277.1"/>
    <property type="molecule type" value="Genomic_DNA"/>
</dbReference>
<reference evidence="3" key="1">
    <citation type="journal article" date="2018" name="Gigascience">
        <title>Genome assembly of the Pink Ipe (Handroanthus impetiginosus, Bignoniaceae), a highly valued, ecologically keystone Neotropical timber forest tree.</title>
        <authorList>
            <person name="Silva-Junior O.B."/>
            <person name="Grattapaglia D."/>
            <person name="Novaes E."/>
            <person name="Collevatti R.G."/>
        </authorList>
    </citation>
    <scope>NUCLEOTIDE SEQUENCE [LARGE SCALE GENOMIC DNA]</scope>
    <source>
        <strain evidence="3">cv. UFG-1</strain>
    </source>
</reference>
<feature type="region of interest" description="Disordered" evidence="1">
    <location>
        <begin position="34"/>
        <end position="129"/>
    </location>
</feature>
<evidence type="ECO:0000313" key="2">
    <source>
        <dbReference type="EMBL" id="PIN08277.1"/>
    </source>
</evidence>
<comment type="caution">
    <text evidence="2">The sequence shown here is derived from an EMBL/GenBank/DDBJ whole genome shotgun (WGS) entry which is preliminary data.</text>
</comment>
<dbReference type="STRING" id="429701.A0A2G9GSI4"/>
<dbReference type="OrthoDB" id="26282at2759"/>
<sequence length="129" mass="13702">MCNISYQLTMLKILGPSPDVDFVISICLQSNITSARGKSGTPQHSGPAPSTSDLSGSSRLKQTRDGQSGKRRPSERQDDDDTSTVQSQPVPRDAFKIRQLRKVRATSSRTGGSTSYGSGFSGDFSGSSG</sequence>
<feature type="compositionally biased region" description="Basic and acidic residues" evidence="1">
    <location>
        <begin position="62"/>
        <end position="76"/>
    </location>
</feature>
<proteinExistence type="predicted"/>
<gene>
    <name evidence="2" type="ORF">CDL12_19146</name>
</gene>
<keyword evidence="3" id="KW-1185">Reference proteome</keyword>
<evidence type="ECO:0000256" key="1">
    <source>
        <dbReference type="SAM" id="MobiDB-lite"/>
    </source>
</evidence>
<organism evidence="2 3">
    <name type="scientific">Handroanthus impetiginosus</name>
    <dbReference type="NCBI Taxonomy" id="429701"/>
    <lineage>
        <taxon>Eukaryota</taxon>
        <taxon>Viridiplantae</taxon>
        <taxon>Streptophyta</taxon>
        <taxon>Embryophyta</taxon>
        <taxon>Tracheophyta</taxon>
        <taxon>Spermatophyta</taxon>
        <taxon>Magnoliopsida</taxon>
        <taxon>eudicotyledons</taxon>
        <taxon>Gunneridae</taxon>
        <taxon>Pentapetalae</taxon>
        <taxon>asterids</taxon>
        <taxon>lamiids</taxon>
        <taxon>Lamiales</taxon>
        <taxon>Bignoniaceae</taxon>
        <taxon>Crescentiina</taxon>
        <taxon>Tabebuia alliance</taxon>
        <taxon>Handroanthus</taxon>
    </lineage>
</organism>
<feature type="compositionally biased region" description="Polar residues" evidence="1">
    <location>
        <begin position="34"/>
        <end position="60"/>
    </location>
</feature>
<name>A0A2G9GSI4_9LAMI</name>
<feature type="compositionally biased region" description="Low complexity" evidence="1">
    <location>
        <begin position="106"/>
        <end position="129"/>
    </location>
</feature>
<dbReference type="AlphaFoldDB" id="A0A2G9GSI4"/>
<dbReference type="Proteomes" id="UP000231279">
    <property type="component" value="Unassembled WGS sequence"/>
</dbReference>
<accession>A0A2G9GSI4</accession>